<dbReference type="Proteomes" id="UP001634394">
    <property type="component" value="Unassembled WGS sequence"/>
</dbReference>
<evidence type="ECO:0000313" key="3">
    <source>
        <dbReference type="Proteomes" id="UP001634394"/>
    </source>
</evidence>
<comment type="caution">
    <text evidence="2">The sequence shown here is derived from an EMBL/GenBank/DDBJ whole genome shotgun (WGS) entry which is preliminary data.</text>
</comment>
<keyword evidence="3" id="KW-1185">Reference proteome</keyword>
<organism evidence="2 3">
    <name type="scientific">Sinanodonta woodiana</name>
    <name type="common">Chinese pond mussel</name>
    <name type="synonym">Anodonta woodiana</name>
    <dbReference type="NCBI Taxonomy" id="1069815"/>
    <lineage>
        <taxon>Eukaryota</taxon>
        <taxon>Metazoa</taxon>
        <taxon>Spiralia</taxon>
        <taxon>Lophotrochozoa</taxon>
        <taxon>Mollusca</taxon>
        <taxon>Bivalvia</taxon>
        <taxon>Autobranchia</taxon>
        <taxon>Heteroconchia</taxon>
        <taxon>Palaeoheterodonta</taxon>
        <taxon>Unionida</taxon>
        <taxon>Unionoidea</taxon>
        <taxon>Unionidae</taxon>
        <taxon>Unioninae</taxon>
        <taxon>Sinanodonta</taxon>
    </lineage>
</organism>
<evidence type="ECO:0000313" key="2">
    <source>
        <dbReference type="EMBL" id="KAL3862501.1"/>
    </source>
</evidence>
<feature type="chain" id="PRO_5044743564" evidence="1">
    <location>
        <begin position="16"/>
        <end position="305"/>
    </location>
</feature>
<keyword evidence="1" id="KW-0732">Signal</keyword>
<gene>
    <name evidence="2" type="ORF">ACJMK2_008461</name>
</gene>
<name>A0ABD3VMG2_SINWO</name>
<reference evidence="2 3" key="1">
    <citation type="submission" date="2024-11" db="EMBL/GenBank/DDBJ databases">
        <title>Chromosome-level genome assembly of the freshwater bivalve Anodonta woodiana.</title>
        <authorList>
            <person name="Chen X."/>
        </authorList>
    </citation>
    <scope>NUCLEOTIDE SEQUENCE [LARGE SCALE GENOMIC DNA]</scope>
    <source>
        <strain evidence="2">MN2024</strain>
        <tissue evidence="2">Gills</tissue>
    </source>
</reference>
<sequence length="305" mass="30699">MKAFIILCCIALSTAIRWDYRFGPVGVPTGSGQWGNQAAGLGGFLQDGDTVVAGPTSVGLSRGRAISTPKGTISTAVGKGWGTAPHNFGQVVRVGPITRVTGPHGSDHQTPDIAFGYDPYKFDGIAHGPGPYRGGFGFSGGNGLGGGYGLIGGYGLGGGYGLIGGYGLGGGHGGYSSGFGGNVPSSDVVAAGTSAAISARGNAEANAVGSRISGQRIGVITRGRGRPIWTPHGQIGVADSGSASVNIGLGQSQFGGYSSGSGGNDFFGGGNGGGYPYCKYNCNIHRLHIKWYRIISLSYVICIPC</sequence>
<dbReference type="EMBL" id="JBJQND010000011">
    <property type="protein sequence ID" value="KAL3862501.1"/>
    <property type="molecule type" value="Genomic_DNA"/>
</dbReference>
<proteinExistence type="predicted"/>
<dbReference type="AlphaFoldDB" id="A0ABD3VMG2"/>
<evidence type="ECO:0000256" key="1">
    <source>
        <dbReference type="SAM" id="SignalP"/>
    </source>
</evidence>
<feature type="signal peptide" evidence="1">
    <location>
        <begin position="1"/>
        <end position="15"/>
    </location>
</feature>
<accession>A0ABD3VMG2</accession>
<protein>
    <submittedName>
        <fullName evidence="2">Uncharacterized protein</fullName>
    </submittedName>
</protein>